<dbReference type="InterPro" id="IPR052194">
    <property type="entry name" value="MESH1"/>
</dbReference>
<dbReference type="Pfam" id="PF13328">
    <property type="entry name" value="HD_4"/>
    <property type="match status" value="1"/>
</dbReference>
<gene>
    <name evidence="1" type="ORF">Dace_2314</name>
</gene>
<reference evidence="1" key="2">
    <citation type="submission" date="2006-05" db="EMBL/GenBank/DDBJ databases">
        <title>Sequencing of the draft genome and assembly of Desulfuromonas acetoxidans DSM 684.</title>
        <authorList>
            <consortium name="US DOE Joint Genome Institute (JGI-PGF)"/>
            <person name="Copeland A."/>
            <person name="Lucas S."/>
            <person name="Lapidus A."/>
            <person name="Barry K."/>
            <person name="Detter J.C."/>
            <person name="Glavina del Rio T."/>
            <person name="Hammon N."/>
            <person name="Israni S."/>
            <person name="Dalin E."/>
            <person name="Tice H."/>
            <person name="Bruce D."/>
            <person name="Pitluck S."/>
            <person name="Richardson P."/>
        </authorList>
    </citation>
    <scope>NUCLEOTIDE SEQUENCE [LARGE SCALE GENOMIC DNA]</scope>
    <source>
        <strain evidence="1">DSM 684</strain>
    </source>
</reference>
<accession>Q1K0C7</accession>
<dbReference type="Gene3D" id="1.10.3210.10">
    <property type="entry name" value="Hypothetical protein af1432"/>
    <property type="match status" value="1"/>
</dbReference>
<sequence length="143" mass="15704">MNTIEHAIEIAARAHAGATDKGGAPYLFHPLRVMFAVSGEAAQIVAVLHDVVEDSSVTLEDLCRKGFSPEVVTAVDVLTRRCGESRLQAARRATKNPLARQVKLADVIDNMDMSRIAQPTAQDFSRLEEYARVRELLCSDDIL</sequence>
<dbReference type="PANTHER" id="PTHR46246:SF1">
    <property type="entry name" value="GUANOSINE-3',5'-BIS(DIPHOSPHATE) 3'-PYROPHOSPHOHYDROLASE MESH1"/>
    <property type="match status" value="1"/>
</dbReference>
<dbReference type="EMBL" id="AAEW02000007">
    <property type="protein sequence ID" value="EAT16014.1"/>
    <property type="molecule type" value="Genomic_DNA"/>
</dbReference>
<evidence type="ECO:0000313" key="1">
    <source>
        <dbReference type="EMBL" id="EAT16014.1"/>
    </source>
</evidence>
<reference evidence="1" key="1">
    <citation type="submission" date="2006-05" db="EMBL/GenBank/DDBJ databases">
        <title>Annotation of the draft genome assembly of Desulfuromonas acetoxidans DSM 684.</title>
        <authorList>
            <consortium name="US DOE Joint Genome Institute (JGI-ORNL)"/>
            <person name="Larimer F."/>
            <person name="Land M."/>
            <person name="Hauser L."/>
        </authorList>
    </citation>
    <scope>NUCLEOTIDE SEQUENCE [LARGE SCALE GENOMIC DNA]</scope>
    <source>
        <strain evidence="1">DSM 684</strain>
    </source>
</reference>
<proteinExistence type="predicted"/>
<dbReference type="RefSeq" id="WP_005999887.1">
    <property type="nucleotide sequence ID" value="NZ_AAEW02000007.1"/>
</dbReference>
<evidence type="ECO:0000313" key="2">
    <source>
        <dbReference type="Proteomes" id="UP000005695"/>
    </source>
</evidence>
<dbReference type="Proteomes" id="UP000005695">
    <property type="component" value="Unassembled WGS sequence"/>
</dbReference>
<organism evidence="1 2">
    <name type="scientific">Desulfuromonas acetoxidans (strain DSM 684 / 11070)</name>
    <dbReference type="NCBI Taxonomy" id="281689"/>
    <lineage>
        <taxon>Bacteria</taxon>
        <taxon>Pseudomonadati</taxon>
        <taxon>Thermodesulfobacteriota</taxon>
        <taxon>Desulfuromonadia</taxon>
        <taxon>Desulfuromonadales</taxon>
        <taxon>Desulfuromonadaceae</taxon>
        <taxon>Desulfuromonas</taxon>
    </lineage>
</organism>
<name>Q1K0C7_DESA6</name>
<protein>
    <submittedName>
        <fullName evidence="1">Metal dependent phosphohydrolase</fullName>
    </submittedName>
</protein>
<keyword evidence="2" id="KW-1185">Reference proteome</keyword>
<dbReference type="PANTHER" id="PTHR46246">
    <property type="entry name" value="GUANOSINE-3',5'-BIS(DIPHOSPHATE) 3'-PYROPHOSPHOHYDROLASE MESH1"/>
    <property type="match status" value="1"/>
</dbReference>
<dbReference type="OrthoDB" id="9802385at2"/>
<dbReference type="SUPFAM" id="SSF109604">
    <property type="entry name" value="HD-domain/PDEase-like"/>
    <property type="match status" value="1"/>
</dbReference>
<comment type="caution">
    <text evidence="1">The sequence shown here is derived from an EMBL/GenBank/DDBJ whole genome shotgun (WGS) entry which is preliminary data.</text>
</comment>
<dbReference type="GO" id="GO:0008893">
    <property type="term" value="F:guanosine-3',5'-bis(diphosphate) 3'-diphosphatase activity"/>
    <property type="evidence" value="ECO:0007669"/>
    <property type="project" value="TreeGrafter"/>
</dbReference>
<dbReference type="AlphaFoldDB" id="Q1K0C7"/>